<accession>A0A5J5BGC0</accession>
<organism evidence="1 2">
    <name type="scientific">Nyssa sinensis</name>
    <dbReference type="NCBI Taxonomy" id="561372"/>
    <lineage>
        <taxon>Eukaryota</taxon>
        <taxon>Viridiplantae</taxon>
        <taxon>Streptophyta</taxon>
        <taxon>Embryophyta</taxon>
        <taxon>Tracheophyta</taxon>
        <taxon>Spermatophyta</taxon>
        <taxon>Magnoliopsida</taxon>
        <taxon>eudicotyledons</taxon>
        <taxon>Gunneridae</taxon>
        <taxon>Pentapetalae</taxon>
        <taxon>asterids</taxon>
        <taxon>Cornales</taxon>
        <taxon>Nyssaceae</taxon>
        <taxon>Nyssa</taxon>
    </lineage>
</organism>
<keyword evidence="2" id="KW-1185">Reference proteome</keyword>
<dbReference type="AlphaFoldDB" id="A0A5J5BGC0"/>
<protein>
    <submittedName>
        <fullName evidence="1">Uncharacterized protein</fullName>
    </submittedName>
</protein>
<sequence length="236" mass="26804">MRMIQVEKKGLLRICNILEWMEGIGVGRRSETSFHGRERILRMMHKANEEGSFVRVEEWMGDMHGVMDDPHTKDIQGRRLGKSCEGIQELRSHCLTRKGKVGQNFQRDGPSETVAEDAIAGASQRGGYADLEEEGLKDGRNPSVPRPMDCGRLLSHRGFQAKVKKLDEETKSKVHFQQVWLLVKVSSTPIPVTMRLKVGLLCFEVPIWVKRRPKFTPTENVTEVVEQPEPKCAKSV</sequence>
<proteinExistence type="predicted"/>
<dbReference type="Proteomes" id="UP000325577">
    <property type="component" value="Linkage Group LG13"/>
</dbReference>
<reference evidence="1 2" key="1">
    <citation type="submission" date="2019-09" db="EMBL/GenBank/DDBJ databases">
        <title>A chromosome-level genome assembly of the Chinese tupelo Nyssa sinensis.</title>
        <authorList>
            <person name="Yang X."/>
            <person name="Kang M."/>
            <person name="Yang Y."/>
            <person name="Xiong H."/>
            <person name="Wang M."/>
            <person name="Zhang Z."/>
            <person name="Wang Z."/>
            <person name="Wu H."/>
            <person name="Ma T."/>
            <person name="Liu J."/>
            <person name="Xi Z."/>
        </authorList>
    </citation>
    <scope>NUCLEOTIDE SEQUENCE [LARGE SCALE GENOMIC DNA]</scope>
    <source>
        <strain evidence="1">J267</strain>
        <tissue evidence="1">Leaf</tissue>
    </source>
</reference>
<gene>
    <name evidence="1" type="ORF">F0562_024295</name>
</gene>
<evidence type="ECO:0000313" key="2">
    <source>
        <dbReference type="Proteomes" id="UP000325577"/>
    </source>
</evidence>
<name>A0A5J5BGC0_9ASTE</name>
<dbReference type="EMBL" id="CM018036">
    <property type="protein sequence ID" value="KAA8540787.1"/>
    <property type="molecule type" value="Genomic_DNA"/>
</dbReference>
<evidence type="ECO:0000313" key="1">
    <source>
        <dbReference type="EMBL" id="KAA8540787.1"/>
    </source>
</evidence>